<organism evidence="2">
    <name type="scientific">Anguilla anguilla</name>
    <name type="common">European freshwater eel</name>
    <name type="synonym">Muraena anguilla</name>
    <dbReference type="NCBI Taxonomy" id="7936"/>
    <lineage>
        <taxon>Eukaryota</taxon>
        <taxon>Metazoa</taxon>
        <taxon>Chordata</taxon>
        <taxon>Craniata</taxon>
        <taxon>Vertebrata</taxon>
        <taxon>Euteleostomi</taxon>
        <taxon>Actinopterygii</taxon>
        <taxon>Neopterygii</taxon>
        <taxon>Teleostei</taxon>
        <taxon>Anguilliformes</taxon>
        <taxon>Anguillidae</taxon>
        <taxon>Anguilla</taxon>
    </lineage>
</organism>
<protein>
    <submittedName>
        <fullName evidence="2">Uncharacterized protein</fullName>
    </submittedName>
</protein>
<keyword evidence="1" id="KW-0472">Membrane</keyword>
<feature type="transmembrane region" description="Helical" evidence="1">
    <location>
        <begin position="6"/>
        <end position="27"/>
    </location>
</feature>
<sequence length="62" mass="6851">MGVSSLLPVVAGELVLYLLCVAFLLLWRFAEIWKIPESTAPLICKGNARSPFLPMFGVLVLF</sequence>
<reference evidence="2" key="1">
    <citation type="submission" date="2014-11" db="EMBL/GenBank/DDBJ databases">
        <authorList>
            <person name="Amaro Gonzalez C."/>
        </authorList>
    </citation>
    <scope>NUCLEOTIDE SEQUENCE</scope>
</reference>
<keyword evidence="1" id="KW-1133">Transmembrane helix</keyword>
<name>A0A0E9WKK8_ANGAN</name>
<evidence type="ECO:0000256" key="1">
    <source>
        <dbReference type="SAM" id="Phobius"/>
    </source>
</evidence>
<reference evidence="2" key="2">
    <citation type="journal article" date="2015" name="Fish Shellfish Immunol.">
        <title>Early steps in the European eel (Anguilla anguilla)-Vibrio vulnificus interaction in the gills: Role of the RtxA13 toxin.</title>
        <authorList>
            <person name="Callol A."/>
            <person name="Pajuelo D."/>
            <person name="Ebbesson L."/>
            <person name="Teles M."/>
            <person name="MacKenzie S."/>
            <person name="Amaro C."/>
        </authorList>
    </citation>
    <scope>NUCLEOTIDE SEQUENCE</scope>
</reference>
<dbReference type="AlphaFoldDB" id="A0A0E9WKK8"/>
<proteinExistence type="predicted"/>
<evidence type="ECO:0000313" key="2">
    <source>
        <dbReference type="EMBL" id="JAH90929.1"/>
    </source>
</evidence>
<accession>A0A0E9WKK8</accession>
<keyword evidence="1" id="KW-0812">Transmembrane</keyword>
<dbReference type="EMBL" id="GBXM01017648">
    <property type="protein sequence ID" value="JAH90929.1"/>
    <property type="molecule type" value="Transcribed_RNA"/>
</dbReference>